<dbReference type="InterPro" id="IPR058231">
    <property type="entry name" value="MG284-like_C"/>
</dbReference>
<evidence type="ECO:0000313" key="1">
    <source>
        <dbReference type="EMBL" id="AIA29718.1"/>
    </source>
</evidence>
<dbReference type="NCBIfam" id="NF045770">
    <property type="entry name" value="MPN403_MG284_C"/>
    <property type="match status" value="1"/>
</dbReference>
<dbReference type="EMBL" id="CP007521">
    <property type="protein sequence ID" value="AIA29718.1"/>
    <property type="molecule type" value="Genomic_DNA"/>
</dbReference>
<reference evidence="1 2" key="1">
    <citation type="journal article" date="2014" name="Genome Announc.">
        <title>Complete Genome Sequence of the Bovine Mastitis Pathogen Mycoplasma californicum Strain ST-6T (ATCC 33461T).</title>
        <authorList>
            <person name="Calcutt M.J."/>
            <person name="Foecking M.F."/>
            <person name="Fox L.K."/>
        </authorList>
    </citation>
    <scope>NUCLEOTIDE SEQUENCE [LARGE SCALE GENOMIC DNA]</scope>
    <source>
        <strain evidence="1 2">ST-6</strain>
    </source>
</reference>
<evidence type="ECO:0000313" key="2">
    <source>
        <dbReference type="Proteomes" id="UP000027088"/>
    </source>
</evidence>
<name>A0A059XSD5_9BACT</name>
<dbReference type="Proteomes" id="UP000027088">
    <property type="component" value="Chromosome"/>
</dbReference>
<protein>
    <submittedName>
        <fullName evidence="1">Uncharacterized protein</fullName>
    </submittedName>
</protein>
<dbReference type="KEGG" id="mcr:MCFN_03015"/>
<gene>
    <name evidence="1" type="ORF">MCFN_03015</name>
</gene>
<dbReference type="AlphaFoldDB" id="A0A059XSD5"/>
<proteinExistence type="predicted"/>
<keyword evidence="2" id="KW-1185">Reference proteome</keyword>
<organism evidence="1 2">
    <name type="scientific">Mycoplasmopsis californica</name>
    <dbReference type="NCBI Taxonomy" id="2113"/>
    <lineage>
        <taxon>Bacteria</taxon>
        <taxon>Bacillati</taxon>
        <taxon>Mycoplasmatota</taxon>
        <taxon>Mycoplasmoidales</taxon>
        <taxon>Metamycoplasmataceae</taxon>
        <taxon>Mycoplasmopsis</taxon>
    </lineage>
</organism>
<accession>A0A059XSD5</accession>
<dbReference type="OrthoDB" id="400952at2"/>
<sequence length="121" mass="14785">MTDYSVLLRGIKTQSNLTKYKAVQDISQLELAQAKKKYWEEFSLNSYDKLNQVRDRNLYRFLSNSMKTAISTLTRFEMEIFEREFVWYIEDSQWYEDFCSKSTYYKRRNSLVDKFLNIYLD</sequence>
<dbReference type="RefSeq" id="WP_038562195.1">
    <property type="nucleotide sequence ID" value="NZ_AP018940.1"/>
</dbReference>